<accession>A0A183E722</accession>
<protein>
    <submittedName>
        <fullName evidence="3">Hexosyltransferase</fullName>
    </submittedName>
</protein>
<reference evidence="1 2" key="2">
    <citation type="submission" date="2018-11" db="EMBL/GenBank/DDBJ databases">
        <authorList>
            <consortium name="Pathogen Informatics"/>
        </authorList>
    </citation>
    <scope>NUCLEOTIDE SEQUENCE [LARGE SCALE GENOMIC DNA]</scope>
</reference>
<dbReference type="AlphaFoldDB" id="A0A183E722"/>
<dbReference type="Proteomes" id="UP000271098">
    <property type="component" value="Unassembled WGS sequence"/>
</dbReference>
<gene>
    <name evidence="1" type="ORF">GPUH_LOCUS16764</name>
</gene>
<keyword evidence="2" id="KW-1185">Reference proteome</keyword>
<evidence type="ECO:0000313" key="1">
    <source>
        <dbReference type="EMBL" id="VDN28501.1"/>
    </source>
</evidence>
<sequence>MEYRFWLAKHLQFDYDDDKSFIFVVGAVPSGHMPIEKMAAKWHRKYVCACCILDEYVSFAEASCWSEMQHV</sequence>
<reference evidence="3" key="1">
    <citation type="submission" date="2016-06" db="UniProtKB">
        <authorList>
            <consortium name="WormBaseParasite"/>
        </authorList>
    </citation>
    <scope>IDENTIFICATION</scope>
</reference>
<dbReference type="WBParaSite" id="GPUH_0001678501-mRNA-1">
    <property type="protein sequence ID" value="GPUH_0001678501-mRNA-1"/>
    <property type="gene ID" value="GPUH_0001678501"/>
</dbReference>
<dbReference type="EMBL" id="UYRT01084203">
    <property type="protein sequence ID" value="VDN28501.1"/>
    <property type="molecule type" value="Genomic_DNA"/>
</dbReference>
<organism evidence="3">
    <name type="scientific">Gongylonema pulchrum</name>
    <dbReference type="NCBI Taxonomy" id="637853"/>
    <lineage>
        <taxon>Eukaryota</taxon>
        <taxon>Metazoa</taxon>
        <taxon>Ecdysozoa</taxon>
        <taxon>Nematoda</taxon>
        <taxon>Chromadorea</taxon>
        <taxon>Rhabditida</taxon>
        <taxon>Spirurina</taxon>
        <taxon>Spiruromorpha</taxon>
        <taxon>Spiruroidea</taxon>
        <taxon>Gongylonematidae</taxon>
        <taxon>Gongylonema</taxon>
    </lineage>
</organism>
<evidence type="ECO:0000313" key="3">
    <source>
        <dbReference type="WBParaSite" id="GPUH_0001678501-mRNA-1"/>
    </source>
</evidence>
<name>A0A183E722_9BILA</name>
<evidence type="ECO:0000313" key="2">
    <source>
        <dbReference type="Proteomes" id="UP000271098"/>
    </source>
</evidence>
<proteinExistence type="predicted"/>